<name>A0A285GZZ0_9ACTN</name>
<protein>
    <submittedName>
        <fullName evidence="1">Uncharacterized protein</fullName>
    </submittedName>
</protein>
<evidence type="ECO:0000313" key="1">
    <source>
        <dbReference type="EMBL" id="SNY29067.1"/>
    </source>
</evidence>
<gene>
    <name evidence="1" type="ORF">SAMN05421748_103186</name>
</gene>
<evidence type="ECO:0000313" key="2">
    <source>
        <dbReference type="Proteomes" id="UP000219612"/>
    </source>
</evidence>
<dbReference type="Proteomes" id="UP000219612">
    <property type="component" value="Unassembled WGS sequence"/>
</dbReference>
<dbReference type="EMBL" id="OBDY01000003">
    <property type="protein sequence ID" value="SNY29067.1"/>
    <property type="molecule type" value="Genomic_DNA"/>
</dbReference>
<accession>A0A285GZZ0</accession>
<dbReference type="RefSeq" id="WP_097319408.1">
    <property type="nucleotide sequence ID" value="NZ_OBDY01000003.1"/>
</dbReference>
<sequence length="141" mass="15762">MRLTYKPADGTEQSWIFRPGDLPRTVCSQLQKVYGKPYDVFEAEVQQGDIDARAVALWHCMRSEHPLLKFEDLPDFKKKELTVSYEAEELREILKQTEARASALPADQREMALASLRADLAEIEAAEAADPGKASKPKAAG</sequence>
<reference evidence="1 2" key="1">
    <citation type="submission" date="2017-09" db="EMBL/GenBank/DDBJ databases">
        <authorList>
            <person name="Ehlers B."/>
            <person name="Leendertz F.H."/>
        </authorList>
    </citation>
    <scope>NUCLEOTIDE SEQUENCE [LARGE SCALE GENOMIC DNA]</scope>
    <source>
        <strain evidence="1 2">CGMCC 4.6857</strain>
    </source>
</reference>
<dbReference type="OrthoDB" id="4288604at2"/>
<dbReference type="AlphaFoldDB" id="A0A285GZZ0"/>
<keyword evidence="2" id="KW-1185">Reference proteome</keyword>
<proteinExistence type="predicted"/>
<organism evidence="1 2">
    <name type="scientific">Paractinoplanes atraurantiacus</name>
    <dbReference type="NCBI Taxonomy" id="1036182"/>
    <lineage>
        <taxon>Bacteria</taxon>
        <taxon>Bacillati</taxon>
        <taxon>Actinomycetota</taxon>
        <taxon>Actinomycetes</taxon>
        <taxon>Micromonosporales</taxon>
        <taxon>Micromonosporaceae</taxon>
        <taxon>Paractinoplanes</taxon>
    </lineage>
</organism>